<evidence type="ECO:0000256" key="6">
    <source>
        <dbReference type="ARBA" id="ARBA00022932"/>
    </source>
</evidence>
<evidence type="ECO:0000256" key="2">
    <source>
        <dbReference type="ARBA" id="ARBA00012417"/>
    </source>
</evidence>
<dbReference type="PANTHER" id="PTHR33568:SF3">
    <property type="entry name" value="DNA-DIRECTED DNA POLYMERASE"/>
    <property type="match status" value="1"/>
</dbReference>
<feature type="domain" description="DNA-directed DNA polymerase family B mitochondria/virus" evidence="9">
    <location>
        <begin position="370"/>
        <end position="545"/>
    </location>
</feature>
<dbReference type="Gene3D" id="3.40.960.10">
    <property type="entry name" value="VSR Endonuclease"/>
    <property type="match status" value="1"/>
</dbReference>
<dbReference type="SUPFAM" id="SSF53098">
    <property type="entry name" value="Ribonuclease H-like"/>
    <property type="match status" value="1"/>
</dbReference>
<evidence type="ECO:0000259" key="9">
    <source>
        <dbReference type="Pfam" id="PF03175"/>
    </source>
</evidence>
<evidence type="ECO:0000313" key="10">
    <source>
        <dbReference type="EMBL" id="KAK5648291.1"/>
    </source>
</evidence>
<accession>A0AAN7ZU99</accession>
<feature type="domain" description="DNA-directed DNA polymerase family B mitochondria/virus" evidence="9">
    <location>
        <begin position="62"/>
        <end position="222"/>
    </location>
</feature>
<dbReference type="Proteomes" id="UP001329430">
    <property type="component" value="Chromosome 2"/>
</dbReference>
<dbReference type="PANTHER" id="PTHR33568">
    <property type="entry name" value="DNA POLYMERASE"/>
    <property type="match status" value="1"/>
</dbReference>
<dbReference type="GO" id="GO:0000166">
    <property type="term" value="F:nucleotide binding"/>
    <property type="evidence" value="ECO:0007669"/>
    <property type="project" value="InterPro"/>
</dbReference>
<proteinExistence type="inferred from homology"/>
<dbReference type="GO" id="GO:0042575">
    <property type="term" value="C:DNA polymerase complex"/>
    <property type="evidence" value="ECO:0007669"/>
    <property type="project" value="UniProtKB-ARBA"/>
</dbReference>
<keyword evidence="5" id="KW-0235">DNA replication</keyword>
<dbReference type="InterPro" id="IPR043502">
    <property type="entry name" value="DNA/RNA_pol_sf"/>
</dbReference>
<dbReference type="AlphaFoldDB" id="A0AAN7ZU99"/>
<sequence>MEVTSVSPPSGQGRQSVYNGYDEECRQRRGIVAINNTDNMCLPRALVVAKANVDKDPNYKILRDRKGIQKIHAQRLLQEASVVIPPNDSLNFFPMALSALPKALGLGEELKKGYFPHLFNTEENSSYVGPLPAVKYYSLDSMKPDARALFLKWYDEHKQDVFDMQRDLVEYCRSDVDILKRACMQFRDMFINECDVDPFTESITIASACNLMFRRKFLQPDTIGVIPKGGYRRADNQSLVAIQWLVWEEDTRGIKIQHAGRQRELKINGMRVDGYCEGSRTVFEFYGCYFHGCTNCFLTNRNERLHDDEPLDTMDHRYENTTAKATRLRALGYEVVEMWECSFKRELKSNFAMEYLREHPMLKSAPLNPRDAFYGGRTGCTKLKYTVKEGEKIKYVDVCSLYPYICKYGRFPLKHPEVFVGKECKNYIDRNGIPHGVIKCSILPPQNMYHPVLPVKKHNKLMFPLCMKCVEDLVESECSHNPEERTICGTWCSDEIVKALDKGYKLIEVHEMWVYDTTRYDKTINSGGLFSEFINHFVRIKQQASDWPSSCCTLEQRDKYIEEFFESEGVQLKYEDIMKNPGLRSLAKLMLNSFWGKFGQRENQSKTSILRDPKEFYDLMWSPSIDVNYLQEVNDEIVIMNWQYKEEAVEPLFTVNCVIAAYVTTQARLQLYSYLDLLGDRVLYYDTDSVIYVSRENQPDLPLGNNLGDLTDEIEGEYGPSAFITEFASGGPKTYGYLVQLPSGKTKTVIKVKGLTLNHQNLEKVNFDSLVDLIDHTDQEILTLNSVIRRTEDHQLITKMEEKKFRVNVKKRRRVDDYDTVPYGYKRS</sequence>
<feature type="domain" description="DNA-directed DNA polymerase family B mitochondria/virus" evidence="9">
    <location>
        <begin position="559"/>
        <end position="615"/>
    </location>
</feature>
<comment type="caution">
    <text evidence="10">The sequence shown here is derived from an EMBL/GenBank/DDBJ whole genome shotgun (WGS) entry which is preliminary data.</text>
</comment>
<dbReference type="GO" id="GO:0003677">
    <property type="term" value="F:DNA binding"/>
    <property type="evidence" value="ECO:0007669"/>
    <property type="project" value="UniProtKB-KW"/>
</dbReference>
<dbReference type="InterPro" id="IPR023211">
    <property type="entry name" value="DNA_pol_palm_dom_sf"/>
</dbReference>
<dbReference type="SUPFAM" id="SSF56672">
    <property type="entry name" value="DNA/RNA polymerases"/>
    <property type="match status" value="1"/>
</dbReference>
<reference evidence="10 11" key="1">
    <citation type="journal article" date="2024" name="Insects">
        <title>An Improved Chromosome-Level Genome Assembly of the Firefly Pyrocoelia pectoralis.</title>
        <authorList>
            <person name="Fu X."/>
            <person name="Meyer-Rochow V.B."/>
            <person name="Ballantyne L."/>
            <person name="Zhu X."/>
        </authorList>
    </citation>
    <scope>NUCLEOTIDE SEQUENCE [LARGE SCALE GENOMIC DNA]</scope>
    <source>
        <strain evidence="10">XCY_ONT2</strain>
    </source>
</reference>
<keyword evidence="6" id="KW-0239">DNA-directed DNA polymerase</keyword>
<name>A0AAN7ZU99_9COLE</name>
<dbReference type="GO" id="GO:0006260">
    <property type="term" value="P:DNA replication"/>
    <property type="evidence" value="ECO:0007669"/>
    <property type="project" value="UniProtKB-KW"/>
</dbReference>
<comment type="similarity">
    <text evidence="1">Belongs to the DNA polymerase type-B family.</text>
</comment>
<evidence type="ECO:0000256" key="3">
    <source>
        <dbReference type="ARBA" id="ARBA00022679"/>
    </source>
</evidence>
<evidence type="ECO:0000256" key="1">
    <source>
        <dbReference type="ARBA" id="ARBA00005755"/>
    </source>
</evidence>
<evidence type="ECO:0000256" key="8">
    <source>
        <dbReference type="ARBA" id="ARBA00049244"/>
    </source>
</evidence>
<evidence type="ECO:0000256" key="7">
    <source>
        <dbReference type="ARBA" id="ARBA00023125"/>
    </source>
</evidence>
<evidence type="ECO:0000256" key="5">
    <source>
        <dbReference type="ARBA" id="ARBA00022705"/>
    </source>
</evidence>
<keyword evidence="11" id="KW-1185">Reference proteome</keyword>
<keyword evidence="7" id="KW-0238">DNA-binding</keyword>
<dbReference type="InterPro" id="IPR004868">
    <property type="entry name" value="DNA-dir_DNA_pol_B_mt/vir"/>
</dbReference>
<dbReference type="EC" id="2.7.7.7" evidence="2"/>
<dbReference type="Pfam" id="PF03175">
    <property type="entry name" value="DNA_pol_B_2"/>
    <property type="match status" value="3"/>
</dbReference>
<protein>
    <recommendedName>
        <fullName evidence="2">DNA-directed DNA polymerase</fullName>
        <ecNumber evidence="2">2.7.7.7</ecNumber>
    </recommendedName>
</protein>
<keyword evidence="3" id="KW-0808">Transferase</keyword>
<dbReference type="Gene3D" id="1.10.287.690">
    <property type="entry name" value="Helix hairpin bin"/>
    <property type="match status" value="1"/>
</dbReference>
<keyword evidence="4" id="KW-0548">Nucleotidyltransferase</keyword>
<gene>
    <name evidence="10" type="ORF">RI129_003183</name>
</gene>
<dbReference type="InterPro" id="IPR012337">
    <property type="entry name" value="RNaseH-like_sf"/>
</dbReference>
<organism evidence="10 11">
    <name type="scientific">Pyrocoelia pectoralis</name>
    <dbReference type="NCBI Taxonomy" id="417401"/>
    <lineage>
        <taxon>Eukaryota</taxon>
        <taxon>Metazoa</taxon>
        <taxon>Ecdysozoa</taxon>
        <taxon>Arthropoda</taxon>
        <taxon>Hexapoda</taxon>
        <taxon>Insecta</taxon>
        <taxon>Pterygota</taxon>
        <taxon>Neoptera</taxon>
        <taxon>Endopterygota</taxon>
        <taxon>Coleoptera</taxon>
        <taxon>Polyphaga</taxon>
        <taxon>Elateriformia</taxon>
        <taxon>Elateroidea</taxon>
        <taxon>Lampyridae</taxon>
        <taxon>Lampyrinae</taxon>
        <taxon>Pyrocoelia</taxon>
    </lineage>
</organism>
<evidence type="ECO:0000313" key="11">
    <source>
        <dbReference type="Proteomes" id="UP001329430"/>
    </source>
</evidence>
<dbReference type="EMBL" id="JAVRBK010000002">
    <property type="protein sequence ID" value="KAK5648291.1"/>
    <property type="molecule type" value="Genomic_DNA"/>
</dbReference>
<comment type="catalytic activity">
    <reaction evidence="8">
        <text>DNA(n) + a 2'-deoxyribonucleoside 5'-triphosphate = DNA(n+1) + diphosphate</text>
        <dbReference type="Rhea" id="RHEA:22508"/>
        <dbReference type="Rhea" id="RHEA-COMP:17339"/>
        <dbReference type="Rhea" id="RHEA-COMP:17340"/>
        <dbReference type="ChEBI" id="CHEBI:33019"/>
        <dbReference type="ChEBI" id="CHEBI:61560"/>
        <dbReference type="ChEBI" id="CHEBI:173112"/>
        <dbReference type="EC" id="2.7.7.7"/>
    </reaction>
</comment>
<dbReference type="Gene3D" id="3.90.1600.10">
    <property type="entry name" value="Palm domain of DNA polymerase"/>
    <property type="match status" value="1"/>
</dbReference>
<evidence type="ECO:0000256" key="4">
    <source>
        <dbReference type="ARBA" id="ARBA00022695"/>
    </source>
</evidence>
<dbReference type="GO" id="GO:0003887">
    <property type="term" value="F:DNA-directed DNA polymerase activity"/>
    <property type="evidence" value="ECO:0007669"/>
    <property type="project" value="UniProtKB-KW"/>
</dbReference>